<dbReference type="EMBL" id="ABCC02000057">
    <property type="protein sequence ID" value="EDP12967.1"/>
    <property type="molecule type" value="Genomic_DNA"/>
</dbReference>
<dbReference type="Proteomes" id="UP000005396">
    <property type="component" value="Unassembled WGS sequence"/>
</dbReference>
<name>A8S3F6_ENTBW</name>
<sequence length="419" mass="44125">MITGRKYRCPIGQKEEIMEEAMVIRRDGTGKRFGVLAVLMAAVFLVFMGTHTVYGAGGLDLNTDYPGISVKPGDSLNIPVTLENYTGASLNADLEITAMPEGWEGYLQGGSYQVSRVHVKNGEEGAQVTLHVTVPKELTEGTYTVEVKASAGGGLTASLPVSFMVNEMNAGKGSFTSEYPQQEGTTGTSFSFSTTLINNGLKTQSYSLSSNAPSGWGVSFTPTGETAKVAALEVESGASKGMTVSVTPPEGVAAGEYDISCSAVSAEETLDTSLKVVITGSYGLKVSTPDGRLSFDAYAGRSSDVTLNITNTGNVDLENVTLNSSLPTGWTVTYNTENNMIPSIPAGSTTEVIAHVKPSSEAITGDYVNTFTASCEQTQSNADFRVSVKTTTIWGVVAVVIILCTAGGLGYVFRKYGRR</sequence>
<accession>A8S3F6</accession>
<evidence type="ECO:0000259" key="2">
    <source>
        <dbReference type="Pfam" id="PF10633"/>
    </source>
</evidence>
<dbReference type="HOGENOM" id="CLU_051163_0_0_9"/>
<feature type="domain" description="Alpha-galactosidase NEW3" evidence="2">
    <location>
        <begin position="187"/>
        <end position="263"/>
    </location>
</feature>
<dbReference type="AlphaFoldDB" id="A8S3F6"/>
<evidence type="ECO:0000313" key="4">
    <source>
        <dbReference type="Proteomes" id="UP000005396"/>
    </source>
</evidence>
<dbReference type="PaxDb" id="411902-CLOBOL_06599"/>
<reference evidence="3 4" key="2">
    <citation type="submission" date="2007-09" db="EMBL/GenBank/DDBJ databases">
        <title>Draft genome sequence of Clostridium bolteae (ATCC BAA-613).</title>
        <authorList>
            <person name="Sudarsanam P."/>
            <person name="Ley R."/>
            <person name="Guruge J."/>
            <person name="Turnbaugh P.J."/>
            <person name="Mahowald M."/>
            <person name="Liep D."/>
            <person name="Gordon J."/>
        </authorList>
    </citation>
    <scope>NUCLEOTIDE SEQUENCE [LARGE SCALE GENOMIC DNA]</scope>
    <source>
        <strain evidence="4">ATCC BAA-613 / DSM 15670 / CCUG 46953 / JCM 12243 / WAL 16351</strain>
    </source>
</reference>
<feature type="transmembrane region" description="Helical" evidence="1">
    <location>
        <begin position="393"/>
        <end position="413"/>
    </location>
</feature>
<comment type="caution">
    <text evidence="3">The sequence shown here is derived from an EMBL/GenBank/DDBJ whole genome shotgun (WGS) entry which is preliminary data.</text>
</comment>
<evidence type="ECO:0000313" key="3">
    <source>
        <dbReference type="EMBL" id="EDP12967.1"/>
    </source>
</evidence>
<organism evidence="3 4">
    <name type="scientific">Enterocloster bolteae (strain ATCC BAA-613 / DSM 15670 / CCUG 46953 / JCM 12243 / WAL 16351)</name>
    <name type="common">Clostridium bolteae</name>
    <dbReference type="NCBI Taxonomy" id="411902"/>
    <lineage>
        <taxon>Bacteria</taxon>
        <taxon>Bacillati</taxon>
        <taxon>Bacillota</taxon>
        <taxon>Clostridia</taxon>
        <taxon>Lachnospirales</taxon>
        <taxon>Lachnospiraceae</taxon>
        <taxon>Enterocloster</taxon>
    </lineage>
</organism>
<dbReference type="eggNOG" id="COG1470">
    <property type="taxonomic scope" value="Bacteria"/>
</dbReference>
<dbReference type="InterPro" id="IPR013783">
    <property type="entry name" value="Ig-like_fold"/>
</dbReference>
<dbReference type="InterPro" id="IPR018905">
    <property type="entry name" value="A-galactase_NEW3"/>
</dbReference>
<gene>
    <name evidence="3" type="ORF">CLOBOL_06599</name>
</gene>
<dbReference type="Gene3D" id="2.60.40.10">
    <property type="entry name" value="Immunoglobulins"/>
    <property type="match status" value="2"/>
</dbReference>
<feature type="domain" description="Alpha-galactosidase NEW3" evidence="2">
    <location>
        <begin position="299"/>
        <end position="374"/>
    </location>
</feature>
<protein>
    <recommendedName>
        <fullName evidence="2">Alpha-galactosidase NEW3 domain-containing protein</fullName>
    </recommendedName>
</protein>
<evidence type="ECO:0000256" key="1">
    <source>
        <dbReference type="SAM" id="Phobius"/>
    </source>
</evidence>
<keyword evidence="1" id="KW-1133">Transmembrane helix</keyword>
<keyword evidence="1" id="KW-0472">Membrane</keyword>
<keyword evidence="1" id="KW-0812">Transmembrane</keyword>
<reference evidence="3 4" key="1">
    <citation type="submission" date="2007-08" db="EMBL/GenBank/DDBJ databases">
        <authorList>
            <person name="Fulton L."/>
            <person name="Clifton S."/>
            <person name="Fulton B."/>
            <person name="Xu J."/>
            <person name="Minx P."/>
            <person name="Pepin K.H."/>
            <person name="Johnson M."/>
            <person name="Thiruvilangam P."/>
            <person name="Bhonagiri V."/>
            <person name="Nash W.E."/>
            <person name="Mardis E.R."/>
            <person name="Wilson R.K."/>
        </authorList>
    </citation>
    <scope>NUCLEOTIDE SEQUENCE [LARGE SCALE GENOMIC DNA]</scope>
    <source>
        <strain evidence="4">ATCC BAA-613 / DSM 15670 / CCUG 46953 / JCM 12243 / WAL 16351</strain>
    </source>
</reference>
<dbReference type="PANTHER" id="PTHR39198:SF1">
    <property type="entry name" value="ALPHA-GALACTOSIDASE NEW3 DOMAIN-CONTAINING PROTEIN"/>
    <property type="match status" value="1"/>
</dbReference>
<feature type="transmembrane region" description="Helical" evidence="1">
    <location>
        <begin position="33"/>
        <end position="54"/>
    </location>
</feature>
<dbReference type="PANTHER" id="PTHR39198">
    <property type="entry name" value="HYPOTHETICAL MEMBRANE PROTEIN, CONSERVED"/>
    <property type="match status" value="1"/>
</dbReference>
<dbReference type="Pfam" id="PF10633">
    <property type="entry name" value="NPCBM_assoc"/>
    <property type="match status" value="2"/>
</dbReference>
<proteinExistence type="predicted"/>